<dbReference type="CDD" id="cd00158">
    <property type="entry name" value="RHOD"/>
    <property type="match status" value="1"/>
</dbReference>
<keyword evidence="4" id="KW-1185">Reference proteome</keyword>
<evidence type="ECO:0000313" key="3">
    <source>
        <dbReference type="EMBL" id="SCZ79797.1"/>
    </source>
</evidence>
<feature type="domain" description="Rhodanese" evidence="2">
    <location>
        <begin position="50"/>
        <end position="146"/>
    </location>
</feature>
<evidence type="ECO:0000256" key="1">
    <source>
        <dbReference type="SAM" id="SignalP"/>
    </source>
</evidence>
<dbReference type="OrthoDB" id="9800872at2"/>
<dbReference type="Gene3D" id="3.40.250.10">
    <property type="entry name" value="Rhodanese-like domain"/>
    <property type="match status" value="1"/>
</dbReference>
<dbReference type="Proteomes" id="UP000199208">
    <property type="component" value="Unassembled WGS sequence"/>
</dbReference>
<dbReference type="PANTHER" id="PTHR43031">
    <property type="entry name" value="FAD-DEPENDENT OXIDOREDUCTASE"/>
    <property type="match status" value="1"/>
</dbReference>
<dbReference type="InterPro" id="IPR036873">
    <property type="entry name" value="Rhodanese-like_dom_sf"/>
</dbReference>
<evidence type="ECO:0000259" key="2">
    <source>
        <dbReference type="SMART" id="SM00450"/>
    </source>
</evidence>
<dbReference type="RefSeq" id="WP_092590944.1">
    <property type="nucleotide sequence ID" value="NZ_FMWL01000009.1"/>
</dbReference>
<sequence>MRQWISILLILLSLGLAACAPEPAVETPVGEAPAEAPAEQPEKTEVKLITPEDAKARMDAGEEIILIDVRTKEEYDQERIPGAILLPVDQVQKNAAEVMPDLDATYFVYCRSGNRSSIATALLASMGYKNIYDLGGIIDWPYETVSLGD</sequence>
<gene>
    <name evidence="3" type="ORF">SAMN03080599_01934</name>
</gene>
<dbReference type="InterPro" id="IPR050229">
    <property type="entry name" value="GlpE_sulfurtransferase"/>
</dbReference>
<dbReference type="AlphaFoldDB" id="A0A1G5S0Z0"/>
<reference evidence="3 4" key="1">
    <citation type="submission" date="2016-10" db="EMBL/GenBank/DDBJ databases">
        <authorList>
            <person name="de Groot N.N."/>
        </authorList>
    </citation>
    <scope>NUCLEOTIDE SEQUENCE [LARGE SCALE GENOMIC DNA]</scope>
    <source>
        <strain evidence="3 4">DSM 2784</strain>
    </source>
</reference>
<protein>
    <submittedName>
        <fullName evidence="3">Rhodanese-related sulfurtransferase</fullName>
    </submittedName>
</protein>
<feature type="chain" id="PRO_5039092401" evidence="1">
    <location>
        <begin position="21"/>
        <end position="149"/>
    </location>
</feature>
<dbReference type="SMART" id="SM00450">
    <property type="entry name" value="RHOD"/>
    <property type="match status" value="1"/>
</dbReference>
<keyword evidence="3" id="KW-0808">Transferase</keyword>
<dbReference type="GO" id="GO:0016740">
    <property type="term" value="F:transferase activity"/>
    <property type="evidence" value="ECO:0007669"/>
    <property type="project" value="UniProtKB-KW"/>
</dbReference>
<dbReference type="InterPro" id="IPR001763">
    <property type="entry name" value="Rhodanese-like_dom"/>
</dbReference>
<dbReference type="SUPFAM" id="SSF52821">
    <property type="entry name" value="Rhodanese/Cell cycle control phosphatase"/>
    <property type="match status" value="1"/>
</dbReference>
<dbReference type="EMBL" id="FMWL01000009">
    <property type="protein sequence ID" value="SCZ79797.1"/>
    <property type="molecule type" value="Genomic_DNA"/>
</dbReference>
<dbReference type="PANTHER" id="PTHR43031:SF1">
    <property type="entry name" value="PYRIDINE NUCLEOTIDE-DISULPHIDE OXIDOREDUCTASE"/>
    <property type="match status" value="1"/>
</dbReference>
<dbReference type="STRING" id="1120920.SAMN03080599_01934"/>
<name>A0A1G5S0Z0_9FIRM</name>
<organism evidence="3 4">
    <name type="scientific">Acidaminobacter hydrogenoformans DSM 2784</name>
    <dbReference type="NCBI Taxonomy" id="1120920"/>
    <lineage>
        <taxon>Bacteria</taxon>
        <taxon>Bacillati</taxon>
        <taxon>Bacillota</taxon>
        <taxon>Clostridia</taxon>
        <taxon>Peptostreptococcales</taxon>
        <taxon>Acidaminobacteraceae</taxon>
        <taxon>Acidaminobacter</taxon>
    </lineage>
</organism>
<proteinExistence type="predicted"/>
<dbReference type="Pfam" id="PF00581">
    <property type="entry name" value="Rhodanese"/>
    <property type="match status" value="1"/>
</dbReference>
<feature type="signal peptide" evidence="1">
    <location>
        <begin position="1"/>
        <end position="20"/>
    </location>
</feature>
<accession>A0A1G5S0Z0</accession>
<keyword evidence="1" id="KW-0732">Signal</keyword>
<evidence type="ECO:0000313" key="4">
    <source>
        <dbReference type="Proteomes" id="UP000199208"/>
    </source>
</evidence>